<dbReference type="Pfam" id="PF17765">
    <property type="entry name" value="MLTR_LBD"/>
    <property type="match status" value="1"/>
</dbReference>
<dbReference type="EMBL" id="BOOF01000053">
    <property type="protein sequence ID" value="GIH66407.1"/>
    <property type="molecule type" value="Genomic_DNA"/>
</dbReference>
<name>A0ABQ4GYA7_9ACTN</name>
<dbReference type="RefSeq" id="WP_204052248.1">
    <property type="nucleotide sequence ID" value="NZ_BOOF01000053.1"/>
</dbReference>
<organism evidence="2 3">
    <name type="scientific">Microbispora siamensis</name>
    <dbReference type="NCBI Taxonomy" id="564413"/>
    <lineage>
        <taxon>Bacteria</taxon>
        <taxon>Bacillati</taxon>
        <taxon>Actinomycetota</taxon>
        <taxon>Actinomycetes</taxon>
        <taxon>Streptosporangiales</taxon>
        <taxon>Streptosporangiaceae</taxon>
        <taxon>Microbispora</taxon>
    </lineage>
</organism>
<reference evidence="2 3" key="1">
    <citation type="submission" date="2021-01" db="EMBL/GenBank/DDBJ databases">
        <title>Whole genome shotgun sequence of Microbispora siamensis NBRC 104113.</title>
        <authorList>
            <person name="Komaki H."/>
            <person name="Tamura T."/>
        </authorList>
    </citation>
    <scope>NUCLEOTIDE SEQUENCE [LARGE SCALE GENOMIC DNA]</scope>
    <source>
        <strain evidence="2 3">NBRC 104113</strain>
    </source>
</reference>
<dbReference type="CDD" id="cd00093">
    <property type="entry name" value="HTH_XRE"/>
    <property type="match status" value="1"/>
</dbReference>
<evidence type="ECO:0000313" key="2">
    <source>
        <dbReference type="EMBL" id="GIH66407.1"/>
    </source>
</evidence>
<accession>A0ABQ4GYA7</accession>
<sequence>MGGETGHDNRRELARFLRDRRARVAPEDMGLPVGPHRRTKGLRREEVAVLAGLSPTWYTYLEQGRDINPSPQVLDSLARVLGLSEDERRYVHRLARTRPGAVDEPVMGDDLVVRLVEAAGQGPWPLYAGNRYGDVVAWNRAAAEWYTDFGRLPDARRNMLWWLLTEPEARRRLPGWADDALDVVARLRTAYPLLAGDARMSALVAGLREASPEFRRWWGERHVHGPRLRPRTITAPGLGTRTFRLALVDVVDSPGHSLVFHLPAPDGREPGSPD</sequence>
<keyword evidence="3" id="KW-1185">Reference proteome</keyword>
<dbReference type="PANTHER" id="PTHR35010">
    <property type="entry name" value="BLL4672 PROTEIN-RELATED"/>
    <property type="match status" value="1"/>
</dbReference>
<protein>
    <submittedName>
        <fullName evidence="2">Transcriptional regulator</fullName>
    </submittedName>
</protein>
<gene>
    <name evidence="2" type="ORF">Msi02_72240</name>
</gene>
<dbReference type="InterPro" id="IPR041413">
    <property type="entry name" value="MLTR_LBD"/>
</dbReference>
<dbReference type="SUPFAM" id="SSF47413">
    <property type="entry name" value="lambda repressor-like DNA-binding domains"/>
    <property type="match status" value="1"/>
</dbReference>
<evidence type="ECO:0000313" key="3">
    <source>
        <dbReference type="Proteomes" id="UP000660454"/>
    </source>
</evidence>
<dbReference type="PROSITE" id="PS50943">
    <property type="entry name" value="HTH_CROC1"/>
    <property type="match status" value="1"/>
</dbReference>
<dbReference type="Pfam" id="PF13560">
    <property type="entry name" value="HTH_31"/>
    <property type="match status" value="1"/>
</dbReference>
<dbReference type="Proteomes" id="UP000660454">
    <property type="component" value="Unassembled WGS sequence"/>
</dbReference>
<dbReference type="SMART" id="SM00530">
    <property type="entry name" value="HTH_XRE"/>
    <property type="match status" value="1"/>
</dbReference>
<proteinExistence type="predicted"/>
<feature type="domain" description="HTH cro/C1-type" evidence="1">
    <location>
        <begin position="40"/>
        <end position="88"/>
    </location>
</feature>
<dbReference type="Gene3D" id="1.10.260.40">
    <property type="entry name" value="lambda repressor-like DNA-binding domains"/>
    <property type="match status" value="1"/>
</dbReference>
<comment type="caution">
    <text evidence="2">The sequence shown here is derived from an EMBL/GenBank/DDBJ whole genome shotgun (WGS) entry which is preliminary data.</text>
</comment>
<dbReference type="InterPro" id="IPR010982">
    <property type="entry name" value="Lambda_DNA-bd_dom_sf"/>
</dbReference>
<dbReference type="InterPro" id="IPR001387">
    <property type="entry name" value="Cro/C1-type_HTH"/>
</dbReference>
<dbReference type="Gene3D" id="3.30.450.180">
    <property type="match status" value="1"/>
</dbReference>
<evidence type="ECO:0000259" key="1">
    <source>
        <dbReference type="PROSITE" id="PS50943"/>
    </source>
</evidence>